<evidence type="ECO:0000313" key="8">
    <source>
        <dbReference type="Proteomes" id="UP000199382"/>
    </source>
</evidence>
<feature type="chain" id="PRO_5011489852" evidence="3">
    <location>
        <begin position="25"/>
        <end position="408"/>
    </location>
</feature>
<protein>
    <submittedName>
        <fullName evidence="7">Polysaccharide biosynthesis/export protein</fullName>
    </submittedName>
</protein>
<dbReference type="InterPro" id="IPR049712">
    <property type="entry name" value="Poly_export"/>
</dbReference>
<dbReference type="InterPro" id="IPR003715">
    <property type="entry name" value="Poly_export_N"/>
</dbReference>
<evidence type="ECO:0000256" key="3">
    <source>
        <dbReference type="SAM" id="SignalP"/>
    </source>
</evidence>
<dbReference type="Pfam" id="PF25994">
    <property type="entry name" value="HH_AprE"/>
    <property type="match status" value="1"/>
</dbReference>
<feature type="signal peptide" evidence="3">
    <location>
        <begin position="1"/>
        <end position="24"/>
    </location>
</feature>
<evidence type="ECO:0000259" key="5">
    <source>
        <dbReference type="Pfam" id="PF10531"/>
    </source>
</evidence>
<feature type="domain" description="AprE-like long alpha-helical hairpin" evidence="6">
    <location>
        <begin position="210"/>
        <end position="345"/>
    </location>
</feature>
<dbReference type="GO" id="GO:0015159">
    <property type="term" value="F:polysaccharide transmembrane transporter activity"/>
    <property type="evidence" value="ECO:0007669"/>
    <property type="project" value="InterPro"/>
</dbReference>
<dbReference type="Gene3D" id="3.10.560.10">
    <property type="entry name" value="Outer membrane lipoprotein wza domain like"/>
    <property type="match status" value="1"/>
</dbReference>
<reference evidence="7 8" key="1">
    <citation type="submission" date="2016-10" db="EMBL/GenBank/DDBJ databases">
        <authorList>
            <person name="de Groot N.N."/>
        </authorList>
    </citation>
    <scope>NUCLEOTIDE SEQUENCE [LARGE SCALE GENOMIC DNA]</scope>
    <source>
        <strain evidence="7 8">DSM 25294</strain>
    </source>
</reference>
<dbReference type="Proteomes" id="UP000199382">
    <property type="component" value="Unassembled WGS sequence"/>
</dbReference>
<dbReference type="OrthoDB" id="197007at2"/>
<evidence type="ECO:0000256" key="2">
    <source>
        <dbReference type="SAM" id="Coils"/>
    </source>
</evidence>
<dbReference type="AlphaFoldDB" id="A0A1G9FTN8"/>
<dbReference type="InterPro" id="IPR019554">
    <property type="entry name" value="Soluble_ligand-bd"/>
</dbReference>
<accession>A0A1G9FTN8</accession>
<keyword evidence="1 3" id="KW-0732">Signal</keyword>
<keyword evidence="8" id="KW-1185">Reference proteome</keyword>
<name>A0A1G9FTN8_9RHOB</name>
<dbReference type="PANTHER" id="PTHR33619:SF3">
    <property type="entry name" value="POLYSACCHARIDE EXPORT PROTEIN GFCE-RELATED"/>
    <property type="match status" value="1"/>
</dbReference>
<dbReference type="Pfam" id="PF02563">
    <property type="entry name" value="Poly_export"/>
    <property type="match status" value="1"/>
</dbReference>
<evidence type="ECO:0000259" key="6">
    <source>
        <dbReference type="Pfam" id="PF25994"/>
    </source>
</evidence>
<dbReference type="STRING" id="571298.SAMN04488026_105919"/>
<dbReference type="InterPro" id="IPR058781">
    <property type="entry name" value="HH_AprE-like"/>
</dbReference>
<evidence type="ECO:0000256" key="1">
    <source>
        <dbReference type="ARBA" id="ARBA00022729"/>
    </source>
</evidence>
<dbReference type="Pfam" id="PF10531">
    <property type="entry name" value="SLBB"/>
    <property type="match status" value="1"/>
</dbReference>
<feature type="domain" description="Soluble ligand binding" evidence="5">
    <location>
        <begin position="115"/>
        <end position="150"/>
    </location>
</feature>
<evidence type="ECO:0000313" key="7">
    <source>
        <dbReference type="EMBL" id="SDK91750.1"/>
    </source>
</evidence>
<gene>
    <name evidence="7" type="ORF">SAMN04488026_105919</name>
</gene>
<dbReference type="EMBL" id="FNEK01000059">
    <property type="protein sequence ID" value="SDK91750.1"/>
    <property type="molecule type" value="Genomic_DNA"/>
</dbReference>
<feature type="coiled-coil region" evidence="2">
    <location>
        <begin position="277"/>
        <end position="347"/>
    </location>
</feature>
<sequence length="408" mass="44165">MKVSVIFSTLIALLLSPFAAAALAEEYQLNSQDRVLLRVMRWDLETSTYVLWQGISGEYALSDGGILRVPLVGQVPAAGQEIGVLSDELERRLRRQAGLSEPPDVAIEVIGHLPVYVLGEVASPGAYPFRPGLSAEQALALAGGFLRVPTETLNTSGSNIGVLRLAGEIRLLDAQLAVLENERARFVYDLQGLEPESGGENASVLPDGLQGKILVSARSARDAQGSRIADLKEVLRSQVEHLGAQIELRTNQIEITRQDLESVSTLKERGLAVNTRVSALTNSLNDLEAKRLQLEIARLTAEQQLNLAERDALSLVGDARSDALEQLNRIENDIVRLRTQRHNAETLYDEAVAAGLVTGSSLTGELVTQFRVTRGAGSVATAIDPTARLQPGDTLFVHRHRLEAPVSD</sequence>
<proteinExistence type="predicted"/>
<dbReference type="PANTHER" id="PTHR33619">
    <property type="entry name" value="POLYSACCHARIDE EXPORT PROTEIN GFCE-RELATED"/>
    <property type="match status" value="1"/>
</dbReference>
<organism evidence="7 8">
    <name type="scientific">Aliiruegeria lutimaris</name>
    <dbReference type="NCBI Taxonomy" id="571298"/>
    <lineage>
        <taxon>Bacteria</taxon>
        <taxon>Pseudomonadati</taxon>
        <taxon>Pseudomonadota</taxon>
        <taxon>Alphaproteobacteria</taxon>
        <taxon>Rhodobacterales</taxon>
        <taxon>Roseobacteraceae</taxon>
        <taxon>Aliiruegeria</taxon>
    </lineage>
</organism>
<keyword evidence="2" id="KW-0175">Coiled coil</keyword>
<feature type="domain" description="Polysaccharide export protein N-terminal" evidence="4">
    <location>
        <begin position="24"/>
        <end position="109"/>
    </location>
</feature>
<dbReference type="RefSeq" id="WP_093161862.1">
    <property type="nucleotide sequence ID" value="NZ_FNEK01000059.1"/>
</dbReference>
<evidence type="ECO:0000259" key="4">
    <source>
        <dbReference type="Pfam" id="PF02563"/>
    </source>
</evidence>